<protein>
    <submittedName>
        <fullName evidence="1">Uncharacterized protein</fullName>
    </submittedName>
</protein>
<reference evidence="1" key="2">
    <citation type="journal article" date="2015" name="Fish Shellfish Immunol.">
        <title>Early steps in the European eel (Anguilla anguilla)-Vibrio vulnificus interaction in the gills: Role of the RtxA13 toxin.</title>
        <authorList>
            <person name="Callol A."/>
            <person name="Pajuelo D."/>
            <person name="Ebbesson L."/>
            <person name="Teles M."/>
            <person name="MacKenzie S."/>
            <person name="Amaro C."/>
        </authorList>
    </citation>
    <scope>NUCLEOTIDE SEQUENCE</scope>
</reference>
<dbReference type="EMBL" id="GBXM01014582">
    <property type="protein sequence ID" value="JAH93995.1"/>
    <property type="molecule type" value="Transcribed_RNA"/>
</dbReference>
<accession>A0A0E9WWI5</accession>
<sequence>MWQALISSPCKSFVYCMVSGNVGNRLSSLFLPAQLLMESTGQKPVFRDTVKCLYLNSNCVDWCVCKTVTAPKVPARIDFPL</sequence>
<organism evidence="1">
    <name type="scientific">Anguilla anguilla</name>
    <name type="common">European freshwater eel</name>
    <name type="synonym">Muraena anguilla</name>
    <dbReference type="NCBI Taxonomy" id="7936"/>
    <lineage>
        <taxon>Eukaryota</taxon>
        <taxon>Metazoa</taxon>
        <taxon>Chordata</taxon>
        <taxon>Craniata</taxon>
        <taxon>Vertebrata</taxon>
        <taxon>Euteleostomi</taxon>
        <taxon>Actinopterygii</taxon>
        <taxon>Neopterygii</taxon>
        <taxon>Teleostei</taxon>
        <taxon>Anguilliformes</taxon>
        <taxon>Anguillidae</taxon>
        <taxon>Anguilla</taxon>
    </lineage>
</organism>
<proteinExistence type="predicted"/>
<reference evidence="1" key="1">
    <citation type="submission" date="2014-11" db="EMBL/GenBank/DDBJ databases">
        <authorList>
            <person name="Amaro Gonzalez C."/>
        </authorList>
    </citation>
    <scope>NUCLEOTIDE SEQUENCE</scope>
</reference>
<dbReference type="AlphaFoldDB" id="A0A0E9WWI5"/>
<evidence type="ECO:0000313" key="1">
    <source>
        <dbReference type="EMBL" id="JAH93995.1"/>
    </source>
</evidence>
<name>A0A0E9WWI5_ANGAN</name>